<organism evidence="4">
    <name type="scientific">Schistosoma curassoni</name>
    <dbReference type="NCBI Taxonomy" id="6186"/>
    <lineage>
        <taxon>Eukaryota</taxon>
        <taxon>Metazoa</taxon>
        <taxon>Spiralia</taxon>
        <taxon>Lophotrochozoa</taxon>
        <taxon>Platyhelminthes</taxon>
        <taxon>Trematoda</taxon>
        <taxon>Digenea</taxon>
        <taxon>Strigeidida</taxon>
        <taxon>Schistosomatoidea</taxon>
        <taxon>Schistosomatidae</taxon>
        <taxon>Schistosoma</taxon>
    </lineage>
</organism>
<feature type="compositionally biased region" description="Basic and acidic residues" evidence="1">
    <location>
        <begin position="114"/>
        <end position="134"/>
    </location>
</feature>
<sequence>MDICNYLNSKLILTVESDESTATTNAGGNDQCSSSLNSSRSQYTQREKQDTTQQAPINSHLMETLWKIGEGADRQSNSGISTTEEHLELKTNGNQHQGPDFQYKCQDNSTVWGENRDRHEKNEQKLDSTRKEGPEQSCSSGSNGSSSSSSVGAFKRSFILVNSICNT</sequence>
<accession>A0A183JH37</accession>
<dbReference type="AlphaFoldDB" id="A0A183JH37"/>
<evidence type="ECO:0000313" key="4">
    <source>
        <dbReference type="WBParaSite" id="SCUD_0000200901-mRNA-1"/>
    </source>
</evidence>
<gene>
    <name evidence="2" type="ORF">SCUD_LOCUS2010</name>
</gene>
<dbReference type="Proteomes" id="UP000279833">
    <property type="component" value="Unassembled WGS sequence"/>
</dbReference>
<keyword evidence="3" id="KW-1185">Reference proteome</keyword>
<protein>
    <submittedName>
        <fullName evidence="2 4">Uncharacterized protein</fullName>
    </submittedName>
</protein>
<feature type="compositionally biased region" description="Low complexity" evidence="1">
    <location>
        <begin position="137"/>
        <end position="150"/>
    </location>
</feature>
<evidence type="ECO:0000256" key="1">
    <source>
        <dbReference type="SAM" id="MobiDB-lite"/>
    </source>
</evidence>
<name>A0A183JH37_9TREM</name>
<feature type="region of interest" description="Disordered" evidence="1">
    <location>
        <begin position="19"/>
        <end position="151"/>
    </location>
</feature>
<feature type="compositionally biased region" description="Polar residues" evidence="1">
    <location>
        <begin position="20"/>
        <end position="32"/>
    </location>
</feature>
<proteinExistence type="predicted"/>
<dbReference type="EMBL" id="UZAK01001795">
    <property type="protein sequence ID" value="VDO71514.1"/>
    <property type="molecule type" value="Genomic_DNA"/>
</dbReference>
<reference evidence="4" key="1">
    <citation type="submission" date="2016-06" db="UniProtKB">
        <authorList>
            <consortium name="WormBaseParasite"/>
        </authorList>
    </citation>
    <scope>IDENTIFICATION</scope>
</reference>
<dbReference type="WBParaSite" id="SCUD_0000200901-mRNA-1">
    <property type="protein sequence ID" value="SCUD_0000200901-mRNA-1"/>
    <property type="gene ID" value="SCUD_0000200901"/>
</dbReference>
<reference evidence="2 3" key="2">
    <citation type="submission" date="2018-11" db="EMBL/GenBank/DDBJ databases">
        <authorList>
            <consortium name="Pathogen Informatics"/>
        </authorList>
    </citation>
    <scope>NUCLEOTIDE SEQUENCE [LARGE SCALE GENOMIC DNA]</scope>
    <source>
        <strain evidence="2">Dakar</strain>
        <strain evidence="3">Dakar, Senegal</strain>
    </source>
</reference>
<evidence type="ECO:0000313" key="3">
    <source>
        <dbReference type="Proteomes" id="UP000279833"/>
    </source>
</evidence>
<evidence type="ECO:0000313" key="2">
    <source>
        <dbReference type="EMBL" id="VDO71514.1"/>
    </source>
</evidence>